<keyword evidence="8" id="KW-1133">Transmembrane helix</keyword>
<evidence type="ECO:0000256" key="6">
    <source>
        <dbReference type="ARBA" id="ARBA00023088"/>
    </source>
</evidence>
<feature type="domain" description="SpaA-like prealbumin fold" evidence="10">
    <location>
        <begin position="3081"/>
        <end position="3169"/>
    </location>
</feature>
<dbReference type="InterPro" id="IPR013783">
    <property type="entry name" value="Ig-like_fold"/>
</dbReference>
<feature type="chain" id="PRO_5038924272" description="LPXTG-motif protein cell wall anchor domain protein" evidence="9">
    <location>
        <begin position="28"/>
        <end position="5068"/>
    </location>
</feature>
<evidence type="ECO:0000256" key="4">
    <source>
        <dbReference type="ARBA" id="ARBA00022525"/>
    </source>
</evidence>
<dbReference type="PANTHER" id="PTHR36108">
    <property type="entry name" value="COLOSSIN-B-RELATED"/>
    <property type="match status" value="1"/>
</dbReference>
<evidence type="ECO:0000256" key="9">
    <source>
        <dbReference type="SAM" id="SignalP"/>
    </source>
</evidence>
<evidence type="ECO:0000256" key="1">
    <source>
        <dbReference type="ARBA" id="ARBA00004168"/>
    </source>
</evidence>
<feature type="region of interest" description="Disordered" evidence="7">
    <location>
        <begin position="2477"/>
        <end position="2510"/>
    </location>
</feature>
<evidence type="ECO:0000259" key="12">
    <source>
        <dbReference type="Pfam" id="PF18998"/>
    </source>
</evidence>
<dbReference type="Pfam" id="PF17802">
    <property type="entry name" value="SpaA"/>
    <property type="match status" value="11"/>
</dbReference>
<feature type="compositionally biased region" description="Polar residues" evidence="7">
    <location>
        <begin position="4761"/>
        <end position="4771"/>
    </location>
</feature>
<feature type="domain" description="SpaA-like prealbumin fold" evidence="10">
    <location>
        <begin position="4894"/>
        <end position="4997"/>
    </location>
</feature>
<feature type="region of interest" description="Disordered" evidence="7">
    <location>
        <begin position="249"/>
        <end position="414"/>
    </location>
</feature>
<accession>A0A2N6UHJ9</accession>
<dbReference type="GO" id="GO:0007155">
    <property type="term" value="P:cell adhesion"/>
    <property type="evidence" value="ECO:0007669"/>
    <property type="project" value="InterPro"/>
</dbReference>
<comment type="caution">
    <text evidence="13">The sequence shown here is derived from an EMBL/GenBank/DDBJ whole genome shotgun (WGS) entry which is preliminary data.</text>
</comment>
<evidence type="ECO:0000256" key="5">
    <source>
        <dbReference type="ARBA" id="ARBA00022729"/>
    </source>
</evidence>
<dbReference type="Pfam" id="PF18998">
    <property type="entry name" value="Flg_new_2"/>
    <property type="match status" value="1"/>
</dbReference>
<dbReference type="Pfam" id="PF17961">
    <property type="entry name" value="Big_8"/>
    <property type="match status" value="1"/>
</dbReference>
<organism evidence="13 14">
    <name type="scientific">Anaerococcus hydrogenalis</name>
    <dbReference type="NCBI Taxonomy" id="33029"/>
    <lineage>
        <taxon>Bacteria</taxon>
        <taxon>Bacillati</taxon>
        <taxon>Bacillota</taxon>
        <taxon>Tissierellia</taxon>
        <taxon>Tissierellales</taxon>
        <taxon>Peptoniphilaceae</taxon>
        <taxon>Anaerococcus</taxon>
    </lineage>
</organism>
<evidence type="ECO:0000259" key="10">
    <source>
        <dbReference type="Pfam" id="PF17802"/>
    </source>
</evidence>
<keyword evidence="4" id="KW-0964">Secreted</keyword>
<feature type="region of interest" description="Disordered" evidence="7">
    <location>
        <begin position="1926"/>
        <end position="1954"/>
    </location>
</feature>
<keyword evidence="8" id="KW-0812">Transmembrane</keyword>
<feature type="compositionally biased region" description="Polar residues" evidence="7">
    <location>
        <begin position="4785"/>
        <end position="4797"/>
    </location>
</feature>
<feature type="compositionally biased region" description="Basic and acidic residues" evidence="7">
    <location>
        <begin position="1936"/>
        <end position="1949"/>
    </location>
</feature>
<evidence type="ECO:0000256" key="8">
    <source>
        <dbReference type="SAM" id="Phobius"/>
    </source>
</evidence>
<dbReference type="RefSeq" id="WP_102198372.1">
    <property type="nucleotide sequence ID" value="NZ_PNHP01000005.1"/>
</dbReference>
<evidence type="ECO:0000259" key="11">
    <source>
        <dbReference type="Pfam" id="PF17961"/>
    </source>
</evidence>
<feature type="region of interest" description="Disordered" evidence="7">
    <location>
        <begin position="4761"/>
        <end position="4803"/>
    </location>
</feature>
<comment type="subcellular location">
    <subcellularLocation>
        <location evidence="1">Secreted</location>
        <location evidence="1">Cell wall</location>
        <topology evidence="1">Peptidoglycan-anchor</topology>
    </subcellularLocation>
</comment>
<evidence type="ECO:0008006" key="15">
    <source>
        <dbReference type="Google" id="ProtNLM"/>
    </source>
</evidence>
<comment type="similarity">
    <text evidence="2">Belongs to the serine-aspartate repeat-containing protein (SDr) family.</text>
</comment>
<dbReference type="GeneID" id="84579074"/>
<feature type="domain" description="Bacterial repeat" evidence="12">
    <location>
        <begin position="2493"/>
        <end position="2562"/>
    </location>
</feature>
<keyword evidence="5 9" id="KW-0732">Signal</keyword>
<protein>
    <recommendedName>
        <fullName evidence="15">LPXTG-motif protein cell wall anchor domain protein</fullName>
    </recommendedName>
</protein>
<feature type="domain" description="SpaA-like prealbumin fold" evidence="10">
    <location>
        <begin position="4573"/>
        <end position="4664"/>
    </location>
</feature>
<evidence type="ECO:0000313" key="14">
    <source>
        <dbReference type="Proteomes" id="UP000235658"/>
    </source>
</evidence>
<keyword evidence="8" id="KW-0472">Membrane</keyword>
<evidence type="ECO:0000256" key="2">
    <source>
        <dbReference type="ARBA" id="ARBA00007257"/>
    </source>
</evidence>
<proteinExistence type="inferred from homology"/>
<dbReference type="InterPro" id="IPR044060">
    <property type="entry name" value="Bacterial_rp_domain"/>
</dbReference>
<dbReference type="SUPFAM" id="SSF49401">
    <property type="entry name" value="Bacterial adhesins"/>
    <property type="match status" value="1"/>
</dbReference>
<feature type="signal peptide" evidence="9">
    <location>
        <begin position="1"/>
        <end position="27"/>
    </location>
</feature>
<dbReference type="PANTHER" id="PTHR36108:SF13">
    <property type="entry name" value="COLOSSIN-B-RELATED"/>
    <property type="match status" value="1"/>
</dbReference>
<feature type="domain" description="SDR-like Ig" evidence="11">
    <location>
        <begin position="4053"/>
        <end position="4161"/>
    </location>
</feature>
<dbReference type="InterPro" id="IPR041033">
    <property type="entry name" value="SpaA_PFL_dom_1"/>
</dbReference>
<reference evidence="13 14" key="1">
    <citation type="submission" date="2017-09" db="EMBL/GenBank/DDBJ databases">
        <title>Bacterial strain isolated from the female urinary microbiota.</title>
        <authorList>
            <person name="Thomas-White K."/>
            <person name="Kumar N."/>
            <person name="Forster S."/>
            <person name="Putonti C."/>
            <person name="Lawley T."/>
            <person name="Wolfe A.J."/>
        </authorList>
    </citation>
    <scope>NUCLEOTIDE SEQUENCE [LARGE SCALE GENOMIC DNA]</scope>
    <source>
        <strain evidence="13 14">UMB0204</strain>
    </source>
</reference>
<feature type="domain" description="SpaA-like prealbumin fold" evidence="10">
    <location>
        <begin position="3332"/>
        <end position="3377"/>
    </location>
</feature>
<evidence type="ECO:0000256" key="3">
    <source>
        <dbReference type="ARBA" id="ARBA00022512"/>
    </source>
</evidence>
<dbReference type="InterPro" id="IPR011252">
    <property type="entry name" value="Fibrogen-bd_dom1"/>
</dbReference>
<evidence type="ECO:0000256" key="7">
    <source>
        <dbReference type="SAM" id="MobiDB-lite"/>
    </source>
</evidence>
<feature type="domain" description="SpaA-like prealbumin fold" evidence="10">
    <location>
        <begin position="4485"/>
        <end position="4562"/>
    </location>
</feature>
<feature type="domain" description="SpaA-like prealbumin fold" evidence="10">
    <location>
        <begin position="3444"/>
        <end position="3535"/>
    </location>
</feature>
<keyword evidence="3" id="KW-0134">Cell wall</keyword>
<evidence type="ECO:0000313" key="13">
    <source>
        <dbReference type="EMBL" id="PMC81081.1"/>
    </source>
</evidence>
<feature type="domain" description="SpaA-like prealbumin fold" evidence="10">
    <location>
        <begin position="1570"/>
        <end position="1658"/>
    </location>
</feature>
<dbReference type="Gene3D" id="2.60.40.1280">
    <property type="match status" value="2"/>
</dbReference>
<name>A0A2N6UHJ9_9FIRM</name>
<keyword evidence="6" id="KW-0572">Peptidoglycan-anchor</keyword>
<feature type="domain" description="SpaA-like prealbumin fold" evidence="10">
    <location>
        <begin position="3935"/>
        <end position="4012"/>
    </location>
</feature>
<feature type="domain" description="SpaA-like prealbumin fold" evidence="10">
    <location>
        <begin position="1266"/>
        <end position="1335"/>
    </location>
</feature>
<dbReference type="SUPFAM" id="SSF49478">
    <property type="entry name" value="Cna protein B-type domain"/>
    <property type="match status" value="2"/>
</dbReference>
<feature type="transmembrane region" description="Helical" evidence="8">
    <location>
        <begin position="5037"/>
        <end position="5058"/>
    </location>
</feature>
<sequence>MKKLLRKSTSLFMALFMVLQVMLPAFATKSKAEEAEPNSIKNIENLDQDPDSYFSLTDSQKIYDKKEKKKDESKFTIALGISDTSTNFRLVKRNDLKLYDDRYFPTNEEASKEYWKIKDKLKDQGLDIEIDIIKDDQGYKIVGKNQDQDSEENSYGINYSYIDFKIIDDFDFNKKGNQKLLEKDKLVFNLEFTQNISPDPSYNLFKKDQDGNYEIKDQGQIFALIDNDKVNIYDTSSLSNDFNELNQYKEDKKSEDERKKLEEEKKAQEEKKKAEEEKKEQEAQKQKEEAEKKAQEEKAKAEEEKKLAEERAEKEKAEKEEAEKEKLEKESKEDSKIEEKSSSKEKAEEGKKEEEKSAQEEKENQEEAQKAKEDAEKKAQEKKKEADKKLYFPKKEESPKSIMDKKDSEESSLSKADKELKEALKNKKLSLEDLQKLLTTLGEKYKLNKADQEKLMTENDKSIRDLVEKDREENFRALMLRQAASQESNSFDGKKFNLKTTMKVKAAPGWPIPSGWYFDVNLGPYLKEDIGQGINDLYNDKLGLVATAQIFKRGNDNIIRYIYVRKVTESIDLDIDQKLAFDTNAIGNQNPITLNIKVSPKNNPVQSLDPITVYKNTPSPVTSEYVVKDEGETQTGTYPYQLDWRTTSQKLKDNKGNPIEKLVDLDKSKLTGAYVEWDIEVDTDKLVDPKNPLKFENLNLTVFGSANQGLTNIYYKASKNKEDLETTAGYTSSTNLGELLIQNSQISKNDLGNKLYIKVKATIDPNQVHETYSIGFRINPDSNYIQKMLKDIKEKYDAIPVPPPLKWLKGVEDARRFAEVPFNLVETNIPATFLGLTDKFTNERFYYDNTRTITANRKSDTKVDWYALDLIRRGETQDPALDNPDFDRNNGKDERTIKAKKVYYLPLKDGGYRRTTQAGDVVLQNGQYFPGTIVSYEYPNHSGKRDDTYNFRPNLKEKKKFNIDESYDYEGGRVNLFTEKISDQDLANGYIAYTENPYPIMRINRNFDMVSCFNDRVNAPVYTGNTKVFLDKHEDVSGDYLITRLNESHGRPTPNYRLTNHLAGTLYDGVSLNHNGDLSQGQAMEELMKKIYFYGEEVKKEYTQGNYDKNTKGQQMHRMIEASMYQRVIHHFTDGKSLEDDYFQAPSSYNIDEWKVGHTLSGIRQTYPKTGWDGSFAGSDETRRINNQPGAPRKLKDNETKIGNYPPVQSTQYEMAEKLYKKVIASYKANNDWNADKADSVKLVFYSHTDEGKYQELIAGRVMAPIEIDKYKKDGSKLKDAEFRFTNIDTGEKKEWKSTEDNNPHKLYLRPGKYKVQEIETPQGFEKIKDFDIEVIRKEIYPDDGSYDAKKLPRIHVNDGFETEVSIDQKTVPKDTDGKTPLVVLDKDNKIKVKVTNIEDNLGKLEFIKRNKFIKLDGAEFTLRKINAKDLADAKNKFKNPADLTYDSKYDKTEKGNIGEFKFDQILAGFYVLEETKVPQGYEKAPLYLIHAEEKTDASDKKKVEVSFVQEYKEVTNEKGEKEAKVADAKLETEKARRDGKTVDLPIIRNKTKKTEIKFRKVRTENLGTDKEHLGLGDAKFRLMSLKMVDGDFYMEEAYTDNSTKTKAPREKVDGQQAEGGGYITFKDLKVGEYLLEELEAPKGYKKTDLYGWKLVVSLDEKGNFTHKLYEVPKAKAGENQDKIFNSDKLREVKISNIIKGHEKVDAYQIGNDARTIDINFKKYKGKIVEKENGKTEVEATEVNEKLLGKDNKPVSFNLYKSDFYGAIIGEKDEKGNFIPINKEPIIQDEKGIFHLNGLEFGGYYILRETNPPKDYNKADDILLKVEAEAIANEGQMKVIVRDPNTNAKTDIHSVFKGVVDFLEDEKLGKFSIKKVGNAIGYTDKNGNPIRVGLRRAYFRLYTANENYEIEYKDKDKKYPKEYIQKVTPGDPITEDDGKGGQKGKDPDKLPPNQGIITFDQLKPGHYVLEEFRGPAGYERDPNPWYILVERDGTVKKYRDNPKTTRNPKQMDYTSNSPRFRMASLDISEKLPMPRLMATPKESYLQDIEYDASSDDLNIKVRASQVDTTDGSRTIDLSISPKAKASQETEEQIIGNKIQLVFVIDRSKDASELTNKKNPSGPTIDKNINKLITDIVDKARKSNASVDATFIQYDNARNSLVGGVNQDLLALDQSISNTQTYTMTTPSNPNGENVTIKDYLGKIGVKNRVANNIDGNDRLAKNRDDYYRQIINTNKAYDKRIFIDISNFISTGTKTFYEGNTKKFQAAEIIWPFRNKDNPVHFDTWMAHIDLYSGLNSEYTDYMANNTANDPSGNILSDHFKFFRNDDHNNNGKGQNASKDFFDNNILTDDNFIKERKIIEKPSDEYLVKDASLKVSLKNAINLVDASAKIGNNDLTPILSKNERNHSAKLENINLKKGQTLDFSYKINLVKDNATIKPESNREYEVVKSMVFTNEGKETKISPYDNINNSFIKTKLIKEDPPTPDPGTTEGHKVITSSTGGGSISASPQNNVIPGTEVKITITPNPGKKLAELLINNDTAYVDGSTATFEMPNHDVNVEATFIDENTPHPTGEMILKANFIYSNQKDGIDNSKDEPKGSPGTVELFINQRKGLVDNWVKVPGSERPARYKGTLEYKGLDLDSDYKLVYTRDTEIAGGWGSETVSEYRFDSRDVKENNTVIVNITNGNLVEIFNHDETGFRIPLRITKVNENKAALTGSQFKARKLVNGERVPIYKKNKDGTYTDTGKTGFPKYYDEKFDGVSEATGKPGDNYFRELTPGIYELEEIKTPDNTYRPPKDKNGNDMKWYFKVVINKEKVPRDANYMDITFDFEHTFSEKDDFNIGISEAEKKHLIEDVKTIKGFKKGDPDFARYIEEVKDDGRSDPARPDAPYKWIHDARVTNYKNKTKLNFFKKDKASYQNIGGAEFSLRKAKLDKEGKLVFKNNKPAYEEEPTKGADGKPLTPEQLDSIRVQPYDEDKKFAKAVSNDQLGVEFTNIGEGTYILEEIKPADGFKPTDSFLAITFTEDEKGSWKQEVKGYEKNKQGIYQEMSDTNKFFSKNTKGEFVSVNNEKAYIDLKFQKIEGKKGANGEDIKVESADFKLTQVDKDGKKIDGGYDKTIYSYANSHFEFKYLPRGRYKLQETRAITKFEKPDPWFFNVVQDEKTHKLKIVFENDPDGTLDKSIGFKTKANGDPDYDDDGNLQDIKIRNYSKTNFSFMKFRNETNDKGEKLPLKDAYFRLTKVRFSMDEGAKAYEYHKEKDGAGLKKYTNGKKVTEYDSEGNVEKFTYDNKEYKYDEKKNLISVGGQTPTEEDKKVKPDAISNATGKYSSLRRSQSSGRVDFQNLGEGIYQLEEVGIPEGYQSNTKQLKWIFKVEKTDDGLQIVRTYKDSKGKSHDVEEEYFQKYDKDYYDKFYSKNNFKKNSNITGDGKKNPYEITNTKTTTDLKWKKIGGRNTDNVIKKDTKFVLLKTSNNPEDLDSAKSGQSEFPPYQVESDEGVFEITNLAKGVYLLKETKAPDGYDIMDRQIGIKIYEDSKGALQKEFFEIKTTKEGGKELVKSPGDFQNLLNRNTTNPETHVDKDGTFYVINKSKPYFFNLYKGFMEEGKFKNITKGKLKVKIYADPADKKNTDTNVYEQTIDLSKNAPYSIDLNNNIQFGRDYLLEEVKSPDGYAKTKYRYKLRFAYDNSWDTPFVATLVAVLKEVKKEDGTKEWVPLTNKEGKNISDSGQYLGDGKSINSGFPFQIVNKKTEVVFTKKGKDKVKGEDGKLKDKETPLKDVEFYLEKQDPDDIQKENQGYYPLTKDMKYIKSEVGRDKLTHYYIEEEDGKKTWLTGPLGNEEVTPETHRGIYKSEKDGKFKITDLTDGYYRLIEPKAAKDANGEEYMKVNGPIKTFKVVDGKVKIYTYDKDTKKIKEAEVDAKSEATVTNIINEKPGKGEFTLTKEDEKGGKLEGVKFTLHKTDADETPIGDKVYKTGTDGKIKFTGLPYGYYWLKETKTKNGYILDTKKKLIALGGDKEWKVPEKPKDDVSKAIKFYGTQDQLVSTADSKRKDIVYPNKAEGIFAKFNFKIDEKTTIKPGDFFTIKFSDNVDLDGINKDYYDKGQKGDEYFNIIGPAGLLAKAKVNDDRRSITYTFTDYVKDYKPESMSMFLQLFPNRRKVDHTQDITVTANIEKNTDTTNTNYHYSDSININYRGQNTHTDSDGKTVNYDGYQNPNTDVSSYMLRLNPDGKTFTAILYLNPWNREMLGKTLSFTTDEDILVNDKLSVKTYIKSGNGSNPTDKGGWRNGDLPDSYDIYEKDEKGNLKVRSDLSLISDDYNWYTTKTWTDSEEVNYYDGYDFYRYDYTSRTYRYYRYVTKDNRADNITRKIDIPARYLNRKGDSSTATYVIEIKGELNQNAKSLKTRADETHYNYRTQNRITYKDSYKSHFETWSQFFNPGASGNVNKEIKLVNFKNKIEFAKVDGGVLSNVVDKEAENPNTLKDLGIGNPLKGAEFTLKKDGTELTDSKKKSDDNGIFSWEGLAPGNYQVIETKTPDDEKYDLPKDAISTFEVDKDGKIVNIKNNKQILENYRKAEIKIRKTDQDGKALQGAKFLLTPTSGQKDPEDPKKNYPALTKTTGKDGLATFDKLVAGKYTLEEKKAPTGYTKSDKVWELEVTKDGKVKWTNSFDDTNDMKKVSVNTYSGDADKENLKSEILGIDQESKTFRQKITIKAKPSELEKARLVLDSTDNNLKLSQANTKVRLVQASGDSIVKKDNTTYTVDINNGESSNLTLRINPPYREEKKNNPVGSSQENNSDQTSSDDDKVREYQFIVDMPYKDEGRIGAKATYRIGSLDKDGKIKFDANNKVSLDKYVEKTNLTIDEKTKVDMKAYTDNYLARDINLLTTDIGNIKKPDIYFKKVDADNEDLALAGAKFEIQQKVGKAYVSIDKNGKQIEETDKTAEKWMATSGDKGQFEFKSIPDGEYRIKETKSPSGYILFRQKEFKFEVKNGKIYYIDAKDLNISKTDLNNGEEIKENTANKPILITNKKAHYPSTGGPGVWIGFMVIGLIVMFTSVLTYFKRKDKLVVRK</sequence>
<feature type="domain" description="SpaA-like prealbumin fold" evidence="10">
    <location>
        <begin position="1405"/>
        <end position="1486"/>
    </location>
</feature>
<dbReference type="Proteomes" id="UP000235658">
    <property type="component" value="Unassembled WGS sequence"/>
</dbReference>
<dbReference type="Gene3D" id="2.60.40.10">
    <property type="entry name" value="Immunoglobulins"/>
    <property type="match status" value="14"/>
</dbReference>
<gene>
    <name evidence="13" type="ORF">CJ192_07740</name>
</gene>
<dbReference type="InterPro" id="IPR008966">
    <property type="entry name" value="Adhesion_dom_sf"/>
</dbReference>
<dbReference type="InterPro" id="IPR041171">
    <property type="entry name" value="SDR_Ig"/>
</dbReference>
<feature type="compositionally biased region" description="Basic and acidic residues" evidence="7">
    <location>
        <begin position="249"/>
        <end position="409"/>
    </location>
</feature>
<dbReference type="EMBL" id="PNHP01000005">
    <property type="protein sequence ID" value="PMC81081.1"/>
    <property type="molecule type" value="Genomic_DNA"/>
</dbReference>
<feature type="domain" description="SpaA-like prealbumin fold" evidence="10">
    <location>
        <begin position="1953"/>
        <end position="1998"/>
    </location>
</feature>